<proteinExistence type="predicted"/>
<accession>A0A1A8XW16</accession>
<dbReference type="EMBL" id="FLQX01000146">
    <property type="protein sequence ID" value="SBT09205.1"/>
    <property type="molecule type" value="Genomic_DNA"/>
</dbReference>
<dbReference type="Proteomes" id="UP000199169">
    <property type="component" value="Unassembled WGS sequence"/>
</dbReference>
<keyword evidence="3" id="KW-1185">Reference proteome</keyword>
<protein>
    <submittedName>
        <fullName evidence="2">Uncharacterized protein</fullName>
    </submittedName>
</protein>
<dbReference type="SUPFAM" id="SSF52980">
    <property type="entry name" value="Restriction endonuclease-like"/>
    <property type="match status" value="1"/>
</dbReference>
<organism evidence="2 3">
    <name type="scientific">Candidatus Accumulibacter aalborgensis</name>
    <dbReference type="NCBI Taxonomy" id="1860102"/>
    <lineage>
        <taxon>Bacteria</taxon>
        <taxon>Pseudomonadati</taxon>
        <taxon>Pseudomonadota</taxon>
        <taxon>Betaproteobacteria</taxon>
        <taxon>Candidatus Accumulibacter</taxon>
    </lineage>
</organism>
<evidence type="ECO:0000313" key="2">
    <source>
        <dbReference type="EMBL" id="SBT09205.1"/>
    </source>
</evidence>
<dbReference type="Gene3D" id="3.90.1570.10">
    <property type="entry name" value="tt1808, chain A"/>
    <property type="match status" value="1"/>
</dbReference>
<dbReference type="InterPro" id="IPR012296">
    <property type="entry name" value="Nuclease_put_TT1808"/>
</dbReference>
<evidence type="ECO:0000256" key="1">
    <source>
        <dbReference type="SAM" id="MobiDB-lite"/>
    </source>
</evidence>
<dbReference type="AlphaFoldDB" id="A0A1A8XW16"/>
<gene>
    <name evidence="2" type="ORF">ACCAA_670099</name>
</gene>
<feature type="compositionally biased region" description="Basic residues" evidence="1">
    <location>
        <begin position="68"/>
        <end position="78"/>
    </location>
</feature>
<dbReference type="STRING" id="1860102.ACCAA_670099"/>
<sequence length="78" mass="8890">MHFVRDSEVAVPDLAGWRHECMPRVPDDHRCEVVRDWVCEILSLTSARRDRIVAKAVSATASRPGNWKGRHARPASDR</sequence>
<evidence type="ECO:0000313" key="3">
    <source>
        <dbReference type="Proteomes" id="UP000199169"/>
    </source>
</evidence>
<dbReference type="InterPro" id="IPR011335">
    <property type="entry name" value="Restrct_endonuc-II-like"/>
</dbReference>
<reference evidence="2 3" key="1">
    <citation type="submission" date="2016-06" db="EMBL/GenBank/DDBJ databases">
        <authorList>
            <person name="Kjaerup R.B."/>
            <person name="Dalgaard T.S."/>
            <person name="Juul-Madsen H.R."/>
        </authorList>
    </citation>
    <scope>NUCLEOTIDE SEQUENCE [LARGE SCALE GENOMIC DNA]</scope>
    <source>
        <strain evidence="2">3</strain>
    </source>
</reference>
<name>A0A1A8XW16_9PROT</name>
<feature type="region of interest" description="Disordered" evidence="1">
    <location>
        <begin position="58"/>
        <end position="78"/>
    </location>
</feature>